<accession>A0A2V3A5D9</accession>
<dbReference type="EMBL" id="QGTW01000001">
    <property type="protein sequence ID" value="PWW32307.1"/>
    <property type="molecule type" value="Genomic_DNA"/>
</dbReference>
<name>A0A2V3A5D9_9BACI</name>
<proteinExistence type="predicted"/>
<sequence length="57" mass="6921">MPVFNKLVRDRIPDVIVNIGKNFTTRILEDNEYIKEFKKKSCEELEEYMNLRIRIMS</sequence>
<organism evidence="1 2">
    <name type="scientific">Cytobacillus oceanisediminis</name>
    <dbReference type="NCBI Taxonomy" id="665099"/>
    <lineage>
        <taxon>Bacteria</taxon>
        <taxon>Bacillati</taxon>
        <taxon>Bacillota</taxon>
        <taxon>Bacilli</taxon>
        <taxon>Bacillales</taxon>
        <taxon>Bacillaceae</taxon>
        <taxon>Cytobacillus</taxon>
    </lineage>
</organism>
<dbReference type="Proteomes" id="UP000247150">
    <property type="component" value="Unassembled WGS sequence"/>
</dbReference>
<reference evidence="1 2" key="1">
    <citation type="submission" date="2018-05" db="EMBL/GenBank/DDBJ databases">
        <title>Freshwater and sediment microbial communities from various areas in North America, analyzing microbe dynamics in response to fracking.</title>
        <authorList>
            <person name="Lamendella R."/>
        </authorList>
    </citation>
    <scope>NUCLEOTIDE SEQUENCE [LARGE SCALE GENOMIC DNA]</scope>
    <source>
        <strain evidence="1 2">15_TX</strain>
    </source>
</reference>
<evidence type="ECO:0000313" key="2">
    <source>
        <dbReference type="Proteomes" id="UP000247150"/>
    </source>
</evidence>
<dbReference type="AlphaFoldDB" id="A0A2V3A5D9"/>
<comment type="caution">
    <text evidence="1">The sequence shown here is derived from an EMBL/GenBank/DDBJ whole genome shotgun (WGS) entry which is preliminary data.</text>
</comment>
<evidence type="ECO:0000313" key="1">
    <source>
        <dbReference type="EMBL" id="PWW32307.1"/>
    </source>
</evidence>
<protein>
    <submittedName>
        <fullName evidence="1">Uncharacterized protein</fullName>
    </submittedName>
</protein>
<gene>
    <name evidence="1" type="ORF">DFO73_101571</name>
</gene>